<protein>
    <submittedName>
        <fullName evidence="1">Uncharacterized protein</fullName>
    </submittedName>
</protein>
<comment type="caution">
    <text evidence="1">The sequence shown here is derived from an EMBL/GenBank/DDBJ whole genome shotgun (WGS) entry which is preliminary data.</text>
</comment>
<evidence type="ECO:0000313" key="2">
    <source>
        <dbReference type="Proteomes" id="UP001257948"/>
    </source>
</evidence>
<keyword evidence="2" id="KW-1185">Reference proteome</keyword>
<name>A0ABU3M801_9ACTN</name>
<dbReference type="EMBL" id="JAVTLL010000056">
    <property type="protein sequence ID" value="MDT7847634.1"/>
    <property type="molecule type" value="Genomic_DNA"/>
</dbReference>
<proteinExistence type="predicted"/>
<dbReference type="RefSeq" id="WP_314207813.1">
    <property type="nucleotide sequence ID" value="NZ_JAVTLL010000056.1"/>
</dbReference>
<sequence>MERDEAHRLLDEYVGYGRPARALLMEQAEARRLTPELLGQHVTSPEGGTPDLPAMIRALRRAGLGAPL</sequence>
<evidence type="ECO:0000313" key="1">
    <source>
        <dbReference type="EMBL" id="MDT7847634.1"/>
    </source>
</evidence>
<organism evidence="1 2">
    <name type="scientific">Streptomyces justiciae</name>
    <dbReference type="NCBI Taxonomy" id="2780140"/>
    <lineage>
        <taxon>Bacteria</taxon>
        <taxon>Bacillati</taxon>
        <taxon>Actinomycetota</taxon>
        <taxon>Actinomycetes</taxon>
        <taxon>Kitasatosporales</taxon>
        <taxon>Streptomycetaceae</taxon>
        <taxon>Streptomyces</taxon>
    </lineage>
</organism>
<reference evidence="2" key="1">
    <citation type="submission" date="2023-07" db="EMBL/GenBank/DDBJ databases">
        <title>Draft genome sequence of the endophytic actinobacterium Streptomyces justiciae WPN32, a potential antibiotic producer.</title>
        <authorList>
            <person name="Yasawong M."/>
            <person name="Pana W."/>
            <person name="Ganta P."/>
            <person name="Santapan N."/>
            <person name="Songngamsuk T."/>
            <person name="Phatcharaharikarn M."/>
            <person name="Kerdtoob S."/>
            <person name="Nantapong N."/>
        </authorList>
    </citation>
    <scope>NUCLEOTIDE SEQUENCE [LARGE SCALE GENOMIC DNA]</scope>
    <source>
        <strain evidence="2">WPN32</strain>
    </source>
</reference>
<accession>A0ABU3M801</accession>
<gene>
    <name evidence="1" type="ORF">RQC66_43690</name>
</gene>
<dbReference type="Proteomes" id="UP001257948">
    <property type="component" value="Unassembled WGS sequence"/>
</dbReference>